<dbReference type="Proteomes" id="UP000049983">
    <property type="component" value="Unassembled WGS sequence"/>
</dbReference>
<organism evidence="1 2">
    <name type="scientific">Roseibium album</name>
    <dbReference type="NCBI Taxonomy" id="311410"/>
    <lineage>
        <taxon>Bacteria</taxon>
        <taxon>Pseudomonadati</taxon>
        <taxon>Pseudomonadota</taxon>
        <taxon>Alphaproteobacteria</taxon>
        <taxon>Hyphomicrobiales</taxon>
        <taxon>Stappiaceae</taxon>
        <taxon>Roseibium</taxon>
    </lineage>
</organism>
<evidence type="ECO:0000313" key="1">
    <source>
        <dbReference type="EMBL" id="CTQ65033.1"/>
    </source>
</evidence>
<keyword evidence="2" id="KW-1185">Reference proteome</keyword>
<name>A0A0M6ZD59_9HYPH</name>
<accession>A0A0M6ZD59</accession>
<reference evidence="2" key="1">
    <citation type="submission" date="2015-07" db="EMBL/GenBank/DDBJ databases">
        <authorList>
            <person name="Rodrigo-Torres Lidia"/>
            <person name="Arahal R.David."/>
        </authorList>
    </citation>
    <scope>NUCLEOTIDE SEQUENCE [LARGE SCALE GENOMIC DNA]</scope>
    <source>
        <strain evidence="2">CECT 5096</strain>
    </source>
</reference>
<gene>
    <name evidence="1" type="ORF">LA5096_00614</name>
</gene>
<evidence type="ECO:0000313" key="2">
    <source>
        <dbReference type="Proteomes" id="UP000049983"/>
    </source>
</evidence>
<dbReference type="AlphaFoldDB" id="A0A0M6ZD59"/>
<protein>
    <submittedName>
        <fullName evidence="1">Uncharacterized protein</fullName>
    </submittedName>
</protein>
<dbReference type="STRING" id="311410.LA5095_03248"/>
<sequence>MGYDTDDWTRGRLSVIINLIMRPSGLYKIDPSDRGKNRTGSRAGYVWDESTGRHGFEESNGTIRPVVFFNPDNRSTVAMMKNDLVGKILADERSTWCGFVTRFASGIGIPKASKGSEYTIGALYNWQKLLEGITDAHSFQAQLTRTGTWGADATSGFNFAVVTGMPDISKLKGLEFSGSDINLAFIVSAKALKEMSKGPIYFKLAQKFAKGAERLEAAEKNMMIELVQRIAGHGQRVGGGVSAAAAGHSIQLSYIDIGLVTGAAASYTNWTGKVISVDRG</sequence>
<proteinExistence type="predicted"/>
<dbReference type="EMBL" id="CXWC01000001">
    <property type="protein sequence ID" value="CTQ65033.1"/>
    <property type="molecule type" value="Genomic_DNA"/>
</dbReference>